<organism evidence="2 3">
    <name type="scientific">Marasmius oreades</name>
    <name type="common">fairy-ring Marasmius</name>
    <dbReference type="NCBI Taxonomy" id="181124"/>
    <lineage>
        <taxon>Eukaryota</taxon>
        <taxon>Fungi</taxon>
        <taxon>Dikarya</taxon>
        <taxon>Basidiomycota</taxon>
        <taxon>Agaricomycotina</taxon>
        <taxon>Agaricomycetes</taxon>
        <taxon>Agaricomycetidae</taxon>
        <taxon>Agaricales</taxon>
        <taxon>Marasmiineae</taxon>
        <taxon>Marasmiaceae</taxon>
        <taxon>Marasmius</taxon>
    </lineage>
</organism>
<accession>A0A9P7RV70</accession>
<dbReference type="GeneID" id="66080942"/>
<feature type="compositionally biased region" description="Polar residues" evidence="1">
    <location>
        <begin position="404"/>
        <end position="426"/>
    </location>
</feature>
<evidence type="ECO:0000256" key="1">
    <source>
        <dbReference type="SAM" id="MobiDB-lite"/>
    </source>
</evidence>
<name>A0A9P7RV70_9AGAR</name>
<feature type="region of interest" description="Disordered" evidence="1">
    <location>
        <begin position="19"/>
        <end position="114"/>
    </location>
</feature>
<protein>
    <submittedName>
        <fullName evidence="2">Uncharacterized protein</fullName>
    </submittedName>
</protein>
<sequence>METWQVQITRPTFTPVQHNTTINDSYNTTTRNNQGSHNRAFNNGGRRRQEVEIGPWREDSERNMQRHKPYPSSKSDGGLWESPIRTEHEPAIGTSSSAPPAFNQSHSTQHQSHIYSRSVELDKARTTDNCPTCGRPWHPQTGTRDVTGHYDDDLQDNDLHPRHDHYEYDISAPQPRFDEVPSIHRPREARSGRSTSDWPSDYPYTFIDRDRHGPNTAFDDQYQPLLLSERNSDDRPASSHHPIRDPYLERYNTVPQESTPSRQSYTPRLSSERLVDTRARVAPPPPLPHPSDERFEGVRSSRFPEETPHVVHHAKRPRKDERNVAVDYDIRESATSTARSQDRVYKNERLVYDSNSLFESHKQVFSSQYPSDTHAAQDKGFVAEIQPTMKSKYNPFRPNRDHTTNTVASTSIRSASSFGKNPFASN</sequence>
<feature type="region of interest" description="Disordered" evidence="1">
    <location>
        <begin position="126"/>
        <end position="201"/>
    </location>
</feature>
<feature type="region of interest" description="Disordered" evidence="1">
    <location>
        <begin position="387"/>
        <end position="426"/>
    </location>
</feature>
<dbReference type="OrthoDB" id="3112170at2759"/>
<feature type="compositionally biased region" description="Basic and acidic residues" evidence="1">
    <location>
        <begin position="270"/>
        <end position="279"/>
    </location>
</feature>
<feature type="compositionally biased region" description="Polar residues" evidence="1">
    <location>
        <begin position="19"/>
        <end position="41"/>
    </location>
</feature>
<evidence type="ECO:0000313" key="2">
    <source>
        <dbReference type="EMBL" id="KAG7090270.1"/>
    </source>
</evidence>
<feature type="compositionally biased region" description="Polar residues" evidence="1">
    <location>
        <begin position="253"/>
        <end position="269"/>
    </location>
</feature>
<comment type="caution">
    <text evidence="2">The sequence shown here is derived from an EMBL/GenBank/DDBJ whole genome shotgun (WGS) entry which is preliminary data.</text>
</comment>
<dbReference type="EMBL" id="CM032187">
    <property type="protein sequence ID" value="KAG7090270.1"/>
    <property type="molecule type" value="Genomic_DNA"/>
</dbReference>
<gene>
    <name evidence="2" type="ORF">E1B28_011867</name>
</gene>
<feature type="compositionally biased region" description="Basic and acidic residues" evidence="1">
    <location>
        <begin position="230"/>
        <end position="248"/>
    </location>
</feature>
<dbReference type="RefSeq" id="XP_043006740.1">
    <property type="nucleotide sequence ID" value="XM_043156925.1"/>
</dbReference>
<proteinExistence type="predicted"/>
<keyword evidence="3" id="KW-1185">Reference proteome</keyword>
<feature type="compositionally biased region" description="Basic and acidic residues" evidence="1">
    <location>
        <begin position="176"/>
        <end position="191"/>
    </location>
</feature>
<feature type="compositionally biased region" description="Basic and acidic residues" evidence="1">
    <location>
        <begin position="146"/>
        <end position="168"/>
    </location>
</feature>
<dbReference type="KEGG" id="more:E1B28_011867"/>
<reference evidence="2" key="1">
    <citation type="journal article" date="2021" name="Genome Biol. Evol.">
        <title>The assembled and annotated genome of the fairy-ring fungus Marasmius oreades.</title>
        <authorList>
            <person name="Hiltunen M."/>
            <person name="Ament-Velasquez S.L."/>
            <person name="Johannesson H."/>
        </authorList>
    </citation>
    <scope>NUCLEOTIDE SEQUENCE</scope>
    <source>
        <strain evidence="2">03SP1</strain>
    </source>
</reference>
<dbReference type="AlphaFoldDB" id="A0A9P7RV70"/>
<feature type="compositionally biased region" description="Basic and acidic residues" evidence="1">
    <location>
        <begin position="47"/>
        <end position="64"/>
    </location>
</feature>
<feature type="compositionally biased region" description="Polar residues" evidence="1">
    <location>
        <begin position="93"/>
        <end position="114"/>
    </location>
</feature>
<evidence type="ECO:0000313" key="3">
    <source>
        <dbReference type="Proteomes" id="UP001049176"/>
    </source>
</evidence>
<dbReference type="Proteomes" id="UP001049176">
    <property type="component" value="Chromosome 7"/>
</dbReference>
<feature type="region of interest" description="Disordered" evidence="1">
    <location>
        <begin position="229"/>
        <end position="296"/>
    </location>
</feature>